<dbReference type="PANTHER" id="PTHR13383">
    <property type="entry name" value="RIBONUCLEASE H2 SUBUNIT B"/>
    <property type="match status" value="1"/>
</dbReference>
<evidence type="ECO:0000313" key="9">
    <source>
        <dbReference type="Proteomes" id="UP001214603"/>
    </source>
</evidence>
<evidence type="ECO:0000259" key="6">
    <source>
        <dbReference type="Pfam" id="PF09468"/>
    </source>
</evidence>
<evidence type="ECO:0000259" key="7">
    <source>
        <dbReference type="Pfam" id="PF17745"/>
    </source>
</evidence>
<dbReference type="InterPro" id="IPR041195">
    <property type="entry name" value="Rnh202_N"/>
</dbReference>
<reference evidence="8" key="1">
    <citation type="submission" date="2023-03" db="EMBL/GenBank/DDBJ databases">
        <title>Mating type loci evolution in Malassezia.</title>
        <authorList>
            <person name="Coelho M.A."/>
        </authorList>
    </citation>
    <scope>NUCLEOTIDE SEQUENCE</scope>
    <source>
        <strain evidence="8">CBS 7876</strain>
    </source>
</reference>
<evidence type="ECO:0000256" key="3">
    <source>
        <dbReference type="ARBA" id="ARBA00023242"/>
    </source>
</evidence>
<evidence type="ECO:0000256" key="4">
    <source>
        <dbReference type="ARBA" id="ARBA00024778"/>
    </source>
</evidence>
<dbReference type="GO" id="GO:0005654">
    <property type="term" value="C:nucleoplasm"/>
    <property type="evidence" value="ECO:0007669"/>
    <property type="project" value="TreeGrafter"/>
</dbReference>
<gene>
    <name evidence="8" type="ORF">MOBT1_002852</name>
</gene>
<keyword evidence="9" id="KW-1185">Reference proteome</keyword>
<keyword evidence="3" id="KW-0539">Nucleus</keyword>
<sequence>MLPPGSVPLVHPPLGDAQMLVLPHPHTGVPSYFALDDTHTALYELLVVRPDAPHARSWLVGHAESRGGAPGAVIGDGALRVLSPIDPVFVVLGLLADVDARHFRPLEDLAEAAAELHAQRRAQATPGGGAPRAWPDIVPFLSMPSIAAHLARICDTQAEAAADGLVYRLSWARVAEVLDAKRTRLAEPATCDAAPETLGRLVRKALPSAATASDDEVQRARVAVARDLVCAYIPPSVAARWEENV</sequence>
<dbReference type="AlphaFoldDB" id="A0AAF0E1Z8"/>
<dbReference type="Pfam" id="PF17745">
    <property type="entry name" value="Ydr279_N"/>
    <property type="match status" value="1"/>
</dbReference>
<dbReference type="Gene3D" id="1.10.20.120">
    <property type="match status" value="1"/>
</dbReference>
<dbReference type="PANTHER" id="PTHR13383:SF11">
    <property type="entry name" value="RIBONUCLEASE H2 SUBUNIT B"/>
    <property type="match status" value="1"/>
</dbReference>
<dbReference type="GO" id="GO:0006401">
    <property type="term" value="P:RNA catabolic process"/>
    <property type="evidence" value="ECO:0007669"/>
    <property type="project" value="TreeGrafter"/>
</dbReference>
<dbReference type="EMBL" id="CP119940">
    <property type="protein sequence ID" value="WFD04149.1"/>
    <property type="molecule type" value="Genomic_DNA"/>
</dbReference>
<feature type="domain" description="Ribonuclease H2 subunit B wHTH" evidence="6">
    <location>
        <begin position="89"/>
        <end position="239"/>
    </location>
</feature>
<dbReference type="Pfam" id="PF09468">
    <property type="entry name" value="RNase_H2-Ydr279"/>
    <property type="match status" value="1"/>
</dbReference>
<evidence type="ECO:0000256" key="1">
    <source>
        <dbReference type="ARBA" id="ARBA00004123"/>
    </source>
</evidence>
<evidence type="ECO:0000313" key="8">
    <source>
        <dbReference type="EMBL" id="WFD04149.1"/>
    </source>
</evidence>
<evidence type="ECO:0000256" key="2">
    <source>
        <dbReference type="ARBA" id="ARBA00019062"/>
    </source>
</evidence>
<dbReference type="Proteomes" id="UP001214603">
    <property type="component" value="Chromosome 7"/>
</dbReference>
<comment type="function">
    <text evidence="4">Non catalytic subunit of RNase H2, an endonuclease that specifically degrades the RNA of RNA:DNA hybrids. Participates in DNA replication, possibly by mediating the removal of lagging-strand Okazaki fragment RNA primers during DNA replication. Mediates the excision of single ribonucleotides from DNA:RNA duplexes.</text>
</comment>
<dbReference type="InterPro" id="IPR019024">
    <property type="entry name" value="RNase_H2_suB_wHTH"/>
</dbReference>
<dbReference type="Gene3D" id="2.20.25.530">
    <property type="match status" value="1"/>
</dbReference>
<proteinExistence type="predicted"/>
<dbReference type="InterPro" id="IPR040456">
    <property type="entry name" value="RNase_H2_suB"/>
</dbReference>
<accession>A0AAF0E1Z8</accession>
<name>A0AAF0E1Z8_9BASI</name>
<evidence type="ECO:0000256" key="5">
    <source>
        <dbReference type="ARBA" id="ARBA00033464"/>
    </source>
</evidence>
<comment type="subcellular location">
    <subcellularLocation>
        <location evidence="1">Nucleus</location>
    </subcellularLocation>
</comment>
<organism evidence="8 9">
    <name type="scientific">Malassezia obtusa</name>
    <dbReference type="NCBI Taxonomy" id="76774"/>
    <lineage>
        <taxon>Eukaryota</taxon>
        <taxon>Fungi</taxon>
        <taxon>Dikarya</taxon>
        <taxon>Basidiomycota</taxon>
        <taxon>Ustilaginomycotina</taxon>
        <taxon>Malasseziomycetes</taxon>
        <taxon>Malasseziales</taxon>
        <taxon>Malasseziaceae</taxon>
        <taxon>Malassezia</taxon>
    </lineage>
</organism>
<dbReference type="GO" id="GO:0032299">
    <property type="term" value="C:ribonuclease H2 complex"/>
    <property type="evidence" value="ECO:0007669"/>
    <property type="project" value="InterPro"/>
</dbReference>
<feature type="domain" description="Rnh202 triple barrel" evidence="7">
    <location>
        <begin position="16"/>
        <end position="86"/>
    </location>
</feature>
<protein>
    <recommendedName>
        <fullName evidence="2">Ribonuclease H2 subunit B</fullName>
    </recommendedName>
    <alternativeName>
        <fullName evidence="5">Ribonuclease HI subunit B</fullName>
    </alternativeName>
</protein>